<dbReference type="NCBIfam" id="TIGR00019">
    <property type="entry name" value="prfA"/>
    <property type="match status" value="1"/>
</dbReference>
<comment type="PTM">
    <text evidence="7">Methylated by PrmC. Methylation increases the termination efficiency of RF1.</text>
</comment>
<keyword evidence="6 7" id="KW-0648">Protein biosynthesis</keyword>
<evidence type="ECO:0000256" key="1">
    <source>
        <dbReference type="ARBA" id="ARBA00002986"/>
    </source>
</evidence>
<evidence type="ECO:0000256" key="7">
    <source>
        <dbReference type="HAMAP-Rule" id="MF_00093"/>
    </source>
</evidence>
<evidence type="ECO:0000256" key="3">
    <source>
        <dbReference type="ARBA" id="ARBA00010835"/>
    </source>
</evidence>
<dbReference type="STRING" id="1517416.IDAT_07775"/>
<evidence type="ECO:0000256" key="10">
    <source>
        <dbReference type="SAM" id="MobiDB-lite"/>
    </source>
</evidence>
<dbReference type="GO" id="GO:0005829">
    <property type="term" value="C:cytosol"/>
    <property type="evidence" value="ECO:0007669"/>
    <property type="project" value="UniProtKB-ARBA"/>
</dbReference>
<dbReference type="FunFam" id="3.30.70.1660:FF:000004">
    <property type="entry name" value="Peptide chain release factor 1"/>
    <property type="match status" value="1"/>
</dbReference>
<dbReference type="Pfam" id="PF03462">
    <property type="entry name" value="PCRF"/>
    <property type="match status" value="1"/>
</dbReference>
<keyword evidence="5 7" id="KW-0963">Cytoplasm</keyword>
<sequence>MNPSITRKLEALLERYEEVQHLLSDPGIIADQDKFRGLSREYSQLEELVKCFRAYQQAQEDAQAAQEMIAEDDAEMREMGELELAQAKQQQEQLEQELQILLLPRDPNDDRPCYLEIRAGAGGDEAAIFAGDLFRMYSRYAEQHGWKLNIVSANEGEHGGFKEVIAHMTGEGAYGRMKFESGGHRVQRVPETESQGRVHTSACTVAVLPEIPEAEAVEINPADLRVDTFRASGAGGQHVNRTDSAIRITHIPSGIVVECQDERSQHKNRAKAMSVLYARLQQMEDDKRRQEEQSTRRSLVGSGDRSERIRTYNYPQGRVSDHRINLTLYRLDEVLEGGLDLLLDAIVQEHHADQLAALAEQQD</sequence>
<dbReference type="InterPro" id="IPR004373">
    <property type="entry name" value="RF-1"/>
</dbReference>
<dbReference type="InterPro" id="IPR050057">
    <property type="entry name" value="Prokaryotic/Mito_RF"/>
</dbReference>
<comment type="caution">
    <text evidence="12">The sequence shown here is derived from an EMBL/GenBank/DDBJ whole genome shotgun (WGS) entry which is preliminary data.</text>
</comment>
<feature type="compositionally biased region" description="Basic and acidic residues" evidence="10">
    <location>
        <begin position="283"/>
        <end position="295"/>
    </location>
</feature>
<dbReference type="RefSeq" id="WP_034732748.1">
    <property type="nucleotide sequence ID" value="NZ_JPIN01000007.1"/>
</dbReference>
<evidence type="ECO:0000256" key="4">
    <source>
        <dbReference type="ARBA" id="ARBA00022481"/>
    </source>
</evidence>
<gene>
    <name evidence="7 12" type="primary">prfA</name>
    <name evidence="12" type="ORF">IDAT_07775</name>
</gene>
<evidence type="ECO:0000313" key="13">
    <source>
        <dbReference type="Proteomes" id="UP000053718"/>
    </source>
</evidence>
<evidence type="ECO:0000259" key="11">
    <source>
        <dbReference type="PROSITE" id="PS00745"/>
    </source>
</evidence>
<dbReference type="HAMAP" id="MF_00093">
    <property type="entry name" value="Rel_fac_1"/>
    <property type="match status" value="1"/>
</dbReference>
<keyword evidence="9" id="KW-0175">Coiled coil</keyword>
<keyword evidence="4 7" id="KW-0488">Methylation</keyword>
<evidence type="ECO:0000256" key="9">
    <source>
        <dbReference type="SAM" id="Coils"/>
    </source>
</evidence>
<feature type="region of interest" description="Disordered" evidence="10">
    <location>
        <begin position="283"/>
        <end position="309"/>
    </location>
</feature>
<keyword evidence="13" id="KW-1185">Reference proteome</keyword>
<dbReference type="InterPro" id="IPR005139">
    <property type="entry name" value="PCRF"/>
</dbReference>
<dbReference type="PANTHER" id="PTHR43804:SF7">
    <property type="entry name" value="LD18447P"/>
    <property type="match status" value="1"/>
</dbReference>
<dbReference type="GO" id="GO:0016149">
    <property type="term" value="F:translation release factor activity, codon specific"/>
    <property type="evidence" value="ECO:0007669"/>
    <property type="project" value="UniProtKB-UniRule"/>
</dbReference>
<reference evidence="12 13" key="1">
    <citation type="submission" date="2014-06" db="EMBL/GenBank/DDBJ databases">
        <title>Draft genome sequence of Idiomarina sp. MCCC 1A10513.</title>
        <authorList>
            <person name="Du J."/>
            <person name="Lai Q."/>
            <person name="Shao Z."/>
        </authorList>
    </citation>
    <scope>NUCLEOTIDE SEQUENCE [LARGE SCALE GENOMIC DNA]</scope>
    <source>
        <strain evidence="12 13">MCCC 1A10513</strain>
    </source>
</reference>
<dbReference type="eggNOG" id="COG0216">
    <property type="taxonomic scope" value="Bacteria"/>
</dbReference>
<dbReference type="InterPro" id="IPR000352">
    <property type="entry name" value="Pep_chain_release_fac_I"/>
</dbReference>
<dbReference type="FunFam" id="3.30.160.20:FF:000004">
    <property type="entry name" value="Peptide chain release factor 1"/>
    <property type="match status" value="1"/>
</dbReference>
<dbReference type="InterPro" id="IPR045853">
    <property type="entry name" value="Pep_chain_release_fac_I_sf"/>
</dbReference>
<dbReference type="PROSITE" id="PS00745">
    <property type="entry name" value="RF_PROK_I"/>
    <property type="match status" value="1"/>
</dbReference>
<accession>A0A094ILS1</accession>
<comment type="subcellular location">
    <subcellularLocation>
        <location evidence="2 7">Cytoplasm</location>
    </subcellularLocation>
</comment>
<dbReference type="SUPFAM" id="SSF75620">
    <property type="entry name" value="Release factor"/>
    <property type="match status" value="1"/>
</dbReference>
<dbReference type="FunFam" id="3.30.70.1660:FF:000002">
    <property type="entry name" value="Peptide chain release factor 1"/>
    <property type="match status" value="1"/>
</dbReference>
<dbReference type="Gene3D" id="6.10.140.1950">
    <property type="match status" value="1"/>
</dbReference>
<dbReference type="AlphaFoldDB" id="A0A094ILS1"/>
<dbReference type="EMBL" id="JPIN01000007">
    <property type="protein sequence ID" value="KFZ28640.1"/>
    <property type="molecule type" value="Genomic_DNA"/>
</dbReference>
<dbReference type="SMART" id="SM00937">
    <property type="entry name" value="PCRF"/>
    <property type="match status" value="1"/>
</dbReference>
<feature type="coiled-coil region" evidence="9">
    <location>
        <begin position="55"/>
        <end position="97"/>
    </location>
</feature>
<evidence type="ECO:0000313" key="12">
    <source>
        <dbReference type="EMBL" id="KFZ28640.1"/>
    </source>
</evidence>
<organism evidence="12 13">
    <name type="scientific">Pseudidiomarina atlantica</name>
    <dbReference type="NCBI Taxonomy" id="1517416"/>
    <lineage>
        <taxon>Bacteria</taxon>
        <taxon>Pseudomonadati</taxon>
        <taxon>Pseudomonadota</taxon>
        <taxon>Gammaproteobacteria</taxon>
        <taxon>Alteromonadales</taxon>
        <taxon>Idiomarinaceae</taxon>
        <taxon>Pseudidiomarina</taxon>
    </lineage>
</organism>
<evidence type="ECO:0000256" key="8">
    <source>
        <dbReference type="NCBIfam" id="TIGR00019"/>
    </source>
</evidence>
<feature type="domain" description="Prokaryotic-type class I peptide chain release factors" evidence="11">
    <location>
        <begin position="230"/>
        <end position="246"/>
    </location>
</feature>
<feature type="modified residue" description="N5-methylglutamine" evidence="7">
    <location>
        <position position="237"/>
    </location>
</feature>
<proteinExistence type="inferred from homology"/>
<dbReference type="Pfam" id="PF00472">
    <property type="entry name" value="RF-1"/>
    <property type="match status" value="1"/>
</dbReference>
<comment type="similarity">
    <text evidence="3 7">Belongs to the prokaryotic/mitochondrial release factor family.</text>
</comment>
<evidence type="ECO:0000256" key="5">
    <source>
        <dbReference type="ARBA" id="ARBA00022490"/>
    </source>
</evidence>
<evidence type="ECO:0000256" key="2">
    <source>
        <dbReference type="ARBA" id="ARBA00004496"/>
    </source>
</evidence>
<dbReference type="NCBIfam" id="NF001859">
    <property type="entry name" value="PRK00591.1"/>
    <property type="match status" value="1"/>
</dbReference>
<evidence type="ECO:0000256" key="6">
    <source>
        <dbReference type="ARBA" id="ARBA00022917"/>
    </source>
</evidence>
<name>A0A094ILS1_9GAMM</name>
<dbReference type="OrthoDB" id="9806673at2"/>
<dbReference type="Proteomes" id="UP000053718">
    <property type="component" value="Unassembled WGS sequence"/>
</dbReference>
<comment type="function">
    <text evidence="1 7">Peptide chain release factor 1 directs the termination of translation in response to the peptide chain termination codons UAG and UAA.</text>
</comment>
<protein>
    <recommendedName>
        <fullName evidence="7 8">Peptide chain release factor 1</fullName>
        <shortName evidence="7">RF-1</shortName>
    </recommendedName>
</protein>
<dbReference type="PANTHER" id="PTHR43804">
    <property type="entry name" value="LD18447P"/>
    <property type="match status" value="1"/>
</dbReference>
<dbReference type="Gene3D" id="3.30.160.20">
    <property type="match status" value="1"/>
</dbReference>
<dbReference type="Gene3D" id="3.30.70.1660">
    <property type="match status" value="2"/>
</dbReference>